<proteinExistence type="predicted"/>
<comment type="caution">
    <text evidence="1">The sequence shown here is derived from an EMBL/GenBank/DDBJ whole genome shotgun (WGS) entry which is preliminary data.</text>
</comment>
<evidence type="ECO:0000313" key="2">
    <source>
        <dbReference type="Proteomes" id="UP001190700"/>
    </source>
</evidence>
<accession>A0AAE0FGL1</accession>
<organism evidence="1 2">
    <name type="scientific">Cymbomonas tetramitiformis</name>
    <dbReference type="NCBI Taxonomy" id="36881"/>
    <lineage>
        <taxon>Eukaryota</taxon>
        <taxon>Viridiplantae</taxon>
        <taxon>Chlorophyta</taxon>
        <taxon>Pyramimonadophyceae</taxon>
        <taxon>Pyramimonadales</taxon>
        <taxon>Pyramimonadaceae</taxon>
        <taxon>Cymbomonas</taxon>
    </lineage>
</organism>
<evidence type="ECO:0000313" key="1">
    <source>
        <dbReference type="EMBL" id="KAK3258951.1"/>
    </source>
</evidence>
<dbReference type="Proteomes" id="UP001190700">
    <property type="component" value="Unassembled WGS sequence"/>
</dbReference>
<reference evidence="1 2" key="1">
    <citation type="journal article" date="2015" name="Genome Biol. Evol.">
        <title>Comparative Genomics of a Bacterivorous Green Alga Reveals Evolutionary Causalities and Consequences of Phago-Mixotrophic Mode of Nutrition.</title>
        <authorList>
            <person name="Burns J.A."/>
            <person name="Paasch A."/>
            <person name="Narechania A."/>
            <person name="Kim E."/>
        </authorList>
    </citation>
    <scope>NUCLEOTIDE SEQUENCE [LARGE SCALE GENOMIC DNA]</scope>
    <source>
        <strain evidence="1 2">PLY_AMNH</strain>
    </source>
</reference>
<name>A0AAE0FGL1_9CHLO</name>
<protein>
    <submittedName>
        <fullName evidence="1">Uncharacterized protein</fullName>
    </submittedName>
</protein>
<sequence length="148" mass="16972">MISEVMQKEGPRLRFMNNDWNSQLGWPEARDALQLGNWRLWEEQYGQADAMVTSPWFAVLDLAFPLAVMFSRVVTWVHVPSHYMTDMAEHRAAYFRKLARAGRLHAIGHLEHGPIGPAGVCGCWCSATPRSEPKCWVKANSKEWECTR</sequence>
<gene>
    <name evidence="1" type="ORF">CYMTET_32028</name>
</gene>
<keyword evidence="2" id="KW-1185">Reference proteome</keyword>
<dbReference type="EMBL" id="LGRX02019128">
    <property type="protein sequence ID" value="KAK3258951.1"/>
    <property type="molecule type" value="Genomic_DNA"/>
</dbReference>
<dbReference type="AlphaFoldDB" id="A0AAE0FGL1"/>